<evidence type="ECO:0000256" key="1">
    <source>
        <dbReference type="SAM" id="MobiDB-lite"/>
    </source>
</evidence>
<evidence type="ECO:0000313" key="3">
    <source>
        <dbReference type="Proteomes" id="UP000265520"/>
    </source>
</evidence>
<dbReference type="AlphaFoldDB" id="A0A392V5D8"/>
<feature type="non-terminal residue" evidence="2">
    <location>
        <position position="43"/>
    </location>
</feature>
<protein>
    <submittedName>
        <fullName evidence="2">Abscisic acid insensitive</fullName>
    </submittedName>
</protein>
<feature type="compositionally biased region" description="Polar residues" evidence="1">
    <location>
        <begin position="28"/>
        <end position="43"/>
    </location>
</feature>
<feature type="compositionally biased region" description="Basic and acidic residues" evidence="1">
    <location>
        <begin position="17"/>
        <end position="26"/>
    </location>
</feature>
<evidence type="ECO:0000313" key="2">
    <source>
        <dbReference type="EMBL" id="MCI82151.1"/>
    </source>
</evidence>
<name>A0A392V5D8_9FABA</name>
<sequence length="43" mass="4791">MVVRDGEMNWQQGEVDSLQREEEAIKNDVNNGIPSSLGRQSSS</sequence>
<dbReference type="Proteomes" id="UP000265520">
    <property type="component" value="Unassembled WGS sequence"/>
</dbReference>
<dbReference type="EMBL" id="LXQA011036225">
    <property type="protein sequence ID" value="MCI82151.1"/>
    <property type="molecule type" value="Genomic_DNA"/>
</dbReference>
<accession>A0A392V5D8</accession>
<feature type="region of interest" description="Disordered" evidence="1">
    <location>
        <begin position="1"/>
        <end position="43"/>
    </location>
</feature>
<reference evidence="2 3" key="1">
    <citation type="journal article" date="2018" name="Front. Plant Sci.">
        <title>Red Clover (Trifolium pratense) and Zigzag Clover (T. medium) - A Picture of Genomic Similarities and Differences.</title>
        <authorList>
            <person name="Dluhosova J."/>
            <person name="Istvanek J."/>
            <person name="Nedelnik J."/>
            <person name="Repkova J."/>
        </authorList>
    </citation>
    <scope>NUCLEOTIDE SEQUENCE [LARGE SCALE GENOMIC DNA]</scope>
    <source>
        <strain evidence="3">cv. 10/8</strain>
        <tissue evidence="2">Leaf</tissue>
    </source>
</reference>
<proteinExistence type="predicted"/>
<organism evidence="2 3">
    <name type="scientific">Trifolium medium</name>
    <dbReference type="NCBI Taxonomy" id="97028"/>
    <lineage>
        <taxon>Eukaryota</taxon>
        <taxon>Viridiplantae</taxon>
        <taxon>Streptophyta</taxon>
        <taxon>Embryophyta</taxon>
        <taxon>Tracheophyta</taxon>
        <taxon>Spermatophyta</taxon>
        <taxon>Magnoliopsida</taxon>
        <taxon>eudicotyledons</taxon>
        <taxon>Gunneridae</taxon>
        <taxon>Pentapetalae</taxon>
        <taxon>rosids</taxon>
        <taxon>fabids</taxon>
        <taxon>Fabales</taxon>
        <taxon>Fabaceae</taxon>
        <taxon>Papilionoideae</taxon>
        <taxon>50 kb inversion clade</taxon>
        <taxon>NPAAA clade</taxon>
        <taxon>Hologalegina</taxon>
        <taxon>IRL clade</taxon>
        <taxon>Trifolieae</taxon>
        <taxon>Trifolium</taxon>
    </lineage>
</organism>
<keyword evidence="3" id="KW-1185">Reference proteome</keyword>
<comment type="caution">
    <text evidence="2">The sequence shown here is derived from an EMBL/GenBank/DDBJ whole genome shotgun (WGS) entry which is preliminary data.</text>
</comment>